<evidence type="ECO:0000256" key="11">
    <source>
        <dbReference type="ARBA" id="ARBA00029766"/>
    </source>
</evidence>
<dbReference type="InterPro" id="IPR000550">
    <property type="entry name" value="Hppk"/>
</dbReference>
<dbReference type="GO" id="GO:0046656">
    <property type="term" value="P:folic acid biosynthetic process"/>
    <property type="evidence" value="ECO:0007669"/>
    <property type="project" value="UniProtKB-KW"/>
</dbReference>
<evidence type="ECO:0000313" key="14">
    <source>
        <dbReference type="EMBL" id="RZT95370.1"/>
    </source>
</evidence>
<comment type="pathway">
    <text evidence="1">Cofactor biosynthesis; tetrahydrofolate biosynthesis; 2-amino-4-hydroxy-6-hydroxymethyl-7,8-dihydropteridine diphosphate from 7,8-dihydroneopterin triphosphate: step 4/4.</text>
</comment>
<keyword evidence="5" id="KW-0808">Transferase</keyword>
<sequence length="325" mass="35253">MSEALRAYVGLGANLGDARATLRSALCALDALPGGRLLAVSSLYRSAPIDSSGPDYLNAVVALDTTLDAPELLAQLQAIEAAHGRERPWHNAPRTLDLDLLLYGHERIDTPALTVPHPRLHQRAFALLPLLEIEPRIDAPGLGPLAACLPALADQRVERSGTRLDLRLRAFADADFDAVVERWHACNRNAYSYVAGHQRHTLADARTFFRERLMPSAEITLACSLVGQTLGLIALEPEAQPGRGWVRQLAVFDGEQRRGVGSLLVEHAKARCPAGLRLYTFARNAPARAFYAGHGFEAIAFGTSPAPESEPDVLYGWPAPTGELR</sequence>
<dbReference type="PROSITE" id="PS51186">
    <property type="entry name" value="GNAT"/>
    <property type="match status" value="1"/>
</dbReference>
<organism evidence="14 15">
    <name type="scientific">Rivibacter subsaxonicus</name>
    <dbReference type="NCBI Taxonomy" id="457575"/>
    <lineage>
        <taxon>Bacteria</taxon>
        <taxon>Pseudomonadati</taxon>
        <taxon>Pseudomonadota</taxon>
        <taxon>Betaproteobacteria</taxon>
        <taxon>Burkholderiales</taxon>
        <taxon>Rivibacter</taxon>
    </lineage>
</organism>
<comment type="caution">
    <text evidence="14">The sequence shown here is derived from an EMBL/GenBank/DDBJ whole genome shotgun (WGS) entry which is preliminary data.</text>
</comment>
<evidence type="ECO:0000256" key="2">
    <source>
        <dbReference type="ARBA" id="ARBA00005810"/>
    </source>
</evidence>
<gene>
    <name evidence="14" type="ORF">EV670_3125</name>
</gene>
<evidence type="ECO:0000259" key="13">
    <source>
        <dbReference type="PROSITE" id="PS51186"/>
    </source>
</evidence>
<dbReference type="Gene3D" id="3.30.70.560">
    <property type="entry name" value="7,8-Dihydro-6-hydroxymethylpterin-pyrophosphokinase HPPK"/>
    <property type="match status" value="1"/>
</dbReference>
<protein>
    <recommendedName>
        <fullName evidence="4">2-amino-4-hydroxy-6-hydroxymethyldihydropteridine pyrophosphokinase</fullName>
        <ecNumber evidence="3">2.7.6.3</ecNumber>
    </recommendedName>
    <alternativeName>
        <fullName evidence="11">6-hydroxymethyl-7,8-dihydropterin pyrophosphokinase</fullName>
    </alternativeName>
    <alternativeName>
        <fullName evidence="12">7,8-dihydro-6-hydroxymethylpterin-pyrophosphokinase</fullName>
    </alternativeName>
</protein>
<dbReference type="EMBL" id="SHKP01000007">
    <property type="protein sequence ID" value="RZT95370.1"/>
    <property type="molecule type" value="Genomic_DNA"/>
</dbReference>
<dbReference type="OrthoDB" id="9808041at2"/>
<dbReference type="GO" id="GO:0016747">
    <property type="term" value="F:acyltransferase activity, transferring groups other than amino-acyl groups"/>
    <property type="evidence" value="ECO:0007669"/>
    <property type="project" value="InterPro"/>
</dbReference>
<dbReference type="NCBIfam" id="TIGR01498">
    <property type="entry name" value="folK"/>
    <property type="match status" value="1"/>
</dbReference>
<evidence type="ECO:0000256" key="3">
    <source>
        <dbReference type="ARBA" id="ARBA00013253"/>
    </source>
</evidence>
<keyword evidence="8" id="KW-0067">ATP-binding</keyword>
<dbReference type="AlphaFoldDB" id="A0A4Q7VH26"/>
<dbReference type="CDD" id="cd04301">
    <property type="entry name" value="NAT_SF"/>
    <property type="match status" value="1"/>
</dbReference>
<proteinExistence type="inferred from homology"/>
<dbReference type="Proteomes" id="UP000293671">
    <property type="component" value="Unassembled WGS sequence"/>
</dbReference>
<dbReference type="GO" id="GO:0003848">
    <property type="term" value="F:2-amino-4-hydroxy-6-hydroxymethyldihydropteridine diphosphokinase activity"/>
    <property type="evidence" value="ECO:0007669"/>
    <property type="project" value="UniProtKB-EC"/>
</dbReference>
<dbReference type="SUPFAM" id="SSF55083">
    <property type="entry name" value="6-hydroxymethyl-7,8-dihydropterin pyrophosphokinase, HPPK"/>
    <property type="match status" value="1"/>
</dbReference>
<dbReference type="EC" id="2.7.6.3" evidence="3"/>
<dbReference type="UniPathway" id="UPA00077">
    <property type="reaction ID" value="UER00155"/>
</dbReference>
<dbReference type="GO" id="GO:0046654">
    <property type="term" value="P:tetrahydrofolate biosynthetic process"/>
    <property type="evidence" value="ECO:0007669"/>
    <property type="project" value="UniProtKB-UniPathway"/>
</dbReference>
<reference evidence="14 15" key="1">
    <citation type="submission" date="2019-02" db="EMBL/GenBank/DDBJ databases">
        <title>Genomic Encyclopedia of Type Strains, Phase IV (KMG-IV): sequencing the most valuable type-strain genomes for metagenomic binning, comparative biology and taxonomic classification.</title>
        <authorList>
            <person name="Goeker M."/>
        </authorList>
    </citation>
    <scope>NUCLEOTIDE SEQUENCE [LARGE SCALE GENOMIC DNA]</scope>
    <source>
        <strain evidence="14 15">DSM 19570</strain>
    </source>
</reference>
<dbReference type="InterPro" id="IPR016181">
    <property type="entry name" value="Acyl_CoA_acyltransferase"/>
</dbReference>
<keyword evidence="6" id="KW-0547">Nucleotide-binding</keyword>
<dbReference type="SUPFAM" id="SSF55729">
    <property type="entry name" value="Acyl-CoA N-acyltransferases (Nat)"/>
    <property type="match status" value="1"/>
</dbReference>
<evidence type="ECO:0000313" key="15">
    <source>
        <dbReference type="Proteomes" id="UP000293671"/>
    </source>
</evidence>
<evidence type="ECO:0000256" key="9">
    <source>
        <dbReference type="ARBA" id="ARBA00022909"/>
    </source>
</evidence>
<dbReference type="CDD" id="cd00483">
    <property type="entry name" value="HPPK"/>
    <property type="match status" value="1"/>
</dbReference>
<dbReference type="PROSITE" id="PS00794">
    <property type="entry name" value="HPPK"/>
    <property type="match status" value="1"/>
</dbReference>
<keyword evidence="9" id="KW-0289">Folate biosynthesis</keyword>
<accession>A0A4Q7VH26</accession>
<dbReference type="InterPro" id="IPR035907">
    <property type="entry name" value="Hppk_sf"/>
</dbReference>
<dbReference type="RefSeq" id="WP_130433725.1">
    <property type="nucleotide sequence ID" value="NZ_SHKP01000007.1"/>
</dbReference>
<dbReference type="PANTHER" id="PTHR43071">
    <property type="entry name" value="2-AMINO-4-HYDROXY-6-HYDROXYMETHYLDIHYDROPTERIDINE PYROPHOSPHOKINASE"/>
    <property type="match status" value="1"/>
</dbReference>
<dbReference type="InterPro" id="IPR000182">
    <property type="entry name" value="GNAT_dom"/>
</dbReference>
<feature type="domain" description="N-acetyltransferase" evidence="13">
    <location>
        <begin position="166"/>
        <end position="320"/>
    </location>
</feature>
<keyword evidence="15" id="KW-1185">Reference proteome</keyword>
<comment type="function">
    <text evidence="10">Catalyzes the transfer of pyrophosphate from adenosine triphosphate (ATP) to 6-hydroxymethyl-7,8-dihydropterin, an enzymatic step in folate biosynthesis pathway.</text>
</comment>
<dbReference type="GO" id="GO:0016301">
    <property type="term" value="F:kinase activity"/>
    <property type="evidence" value="ECO:0007669"/>
    <property type="project" value="UniProtKB-KW"/>
</dbReference>
<evidence type="ECO:0000256" key="7">
    <source>
        <dbReference type="ARBA" id="ARBA00022777"/>
    </source>
</evidence>
<dbReference type="Pfam" id="PF01288">
    <property type="entry name" value="HPPK"/>
    <property type="match status" value="1"/>
</dbReference>
<dbReference type="GO" id="GO:0005524">
    <property type="term" value="F:ATP binding"/>
    <property type="evidence" value="ECO:0007669"/>
    <property type="project" value="UniProtKB-KW"/>
</dbReference>
<evidence type="ECO:0000256" key="10">
    <source>
        <dbReference type="ARBA" id="ARBA00029409"/>
    </source>
</evidence>
<evidence type="ECO:0000256" key="1">
    <source>
        <dbReference type="ARBA" id="ARBA00005051"/>
    </source>
</evidence>
<evidence type="ECO:0000256" key="12">
    <source>
        <dbReference type="ARBA" id="ARBA00033413"/>
    </source>
</evidence>
<evidence type="ECO:0000256" key="6">
    <source>
        <dbReference type="ARBA" id="ARBA00022741"/>
    </source>
</evidence>
<evidence type="ECO:0000256" key="8">
    <source>
        <dbReference type="ARBA" id="ARBA00022840"/>
    </source>
</evidence>
<keyword evidence="7 14" id="KW-0418">Kinase</keyword>
<dbReference type="Gene3D" id="3.40.630.30">
    <property type="match status" value="1"/>
</dbReference>
<dbReference type="Pfam" id="PF00583">
    <property type="entry name" value="Acetyltransf_1"/>
    <property type="match status" value="1"/>
</dbReference>
<evidence type="ECO:0000256" key="5">
    <source>
        <dbReference type="ARBA" id="ARBA00022679"/>
    </source>
</evidence>
<dbReference type="PANTHER" id="PTHR43071:SF1">
    <property type="entry name" value="2-AMINO-4-HYDROXY-6-HYDROXYMETHYLDIHYDROPTERIDINE PYROPHOSPHOKINASE"/>
    <property type="match status" value="1"/>
</dbReference>
<evidence type="ECO:0000256" key="4">
    <source>
        <dbReference type="ARBA" id="ARBA00016218"/>
    </source>
</evidence>
<comment type="similarity">
    <text evidence="2">Belongs to the HPPK family.</text>
</comment>
<name>A0A4Q7VH26_9BURK</name>